<accession>A0A1H8N289</accession>
<evidence type="ECO:0000256" key="2">
    <source>
        <dbReference type="SAM" id="Phobius"/>
    </source>
</evidence>
<feature type="transmembrane region" description="Helical" evidence="2">
    <location>
        <begin position="168"/>
        <end position="187"/>
    </location>
</feature>
<dbReference type="RefSeq" id="WP_089820646.1">
    <property type="nucleotide sequence ID" value="NZ_FODV01000001.1"/>
</dbReference>
<feature type="compositionally biased region" description="Acidic residues" evidence="1">
    <location>
        <begin position="18"/>
        <end position="34"/>
    </location>
</feature>
<keyword evidence="5" id="KW-1185">Reference proteome</keyword>
<dbReference type="OrthoDB" id="331021at2157"/>
<name>A0A1H8N289_9EURY</name>
<evidence type="ECO:0000259" key="3">
    <source>
        <dbReference type="Pfam" id="PF24035"/>
    </source>
</evidence>
<keyword evidence="2" id="KW-1133">Transmembrane helix</keyword>
<feature type="region of interest" description="Disordered" evidence="1">
    <location>
        <begin position="1"/>
        <end position="34"/>
    </location>
</feature>
<feature type="domain" description="DUF7344" evidence="3">
    <location>
        <begin position="39"/>
        <end position="120"/>
    </location>
</feature>
<dbReference type="EMBL" id="FODV01000001">
    <property type="protein sequence ID" value="SEO23684.1"/>
    <property type="molecule type" value="Genomic_DNA"/>
</dbReference>
<proteinExistence type="predicted"/>
<dbReference type="Pfam" id="PF24035">
    <property type="entry name" value="DUF7344"/>
    <property type="match status" value="1"/>
</dbReference>
<feature type="transmembrane region" description="Helical" evidence="2">
    <location>
        <begin position="193"/>
        <end position="213"/>
    </location>
</feature>
<dbReference type="Proteomes" id="UP000199126">
    <property type="component" value="Unassembled WGS sequence"/>
</dbReference>
<feature type="region of interest" description="Disordered" evidence="1">
    <location>
        <begin position="136"/>
        <end position="167"/>
    </location>
</feature>
<keyword evidence="2" id="KW-0472">Membrane</keyword>
<evidence type="ECO:0000256" key="1">
    <source>
        <dbReference type="SAM" id="MobiDB-lite"/>
    </source>
</evidence>
<dbReference type="AlphaFoldDB" id="A0A1H8N289"/>
<keyword evidence="2" id="KW-0812">Transmembrane</keyword>
<reference evidence="5" key="1">
    <citation type="submission" date="2016-10" db="EMBL/GenBank/DDBJ databases">
        <authorList>
            <person name="Varghese N."/>
            <person name="Submissions S."/>
        </authorList>
    </citation>
    <scope>NUCLEOTIDE SEQUENCE [LARGE SCALE GENOMIC DNA]</scope>
    <source>
        <strain evidence="5">CGMCC 1.10121</strain>
    </source>
</reference>
<evidence type="ECO:0000313" key="4">
    <source>
        <dbReference type="EMBL" id="SEO23684.1"/>
    </source>
</evidence>
<feature type="compositionally biased region" description="Low complexity" evidence="1">
    <location>
        <begin position="143"/>
        <end position="161"/>
    </location>
</feature>
<sequence length="217" mass="24239">MSTVGTQQHESKGNAVDVDPEDDVEEETEQQELETDDLFHILQNQRRRRVLKFLQDYDEGEQVDMRDVAEQVAAWEHETTVQQLSSNERQRVYIALYQSHLPKLDEKGVLEYNQSRGIVERTPVADQFDPYLDVDGADDEETPATADEPVTTEATAEPTTAGRSSTSYYSGATALGLALTAMSWVGVAPTAVTSYLATFITGMFAFITIGLNYQRYA</sequence>
<organism evidence="4 5">
    <name type="scientific">Halogranum amylolyticum</name>
    <dbReference type="NCBI Taxonomy" id="660520"/>
    <lineage>
        <taxon>Archaea</taxon>
        <taxon>Methanobacteriati</taxon>
        <taxon>Methanobacteriota</taxon>
        <taxon>Stenosarchaea group</taxon>
        <taxon>Halobacteria</taxon>
        <taxon>Halobacteriales</taxon>
        <taxon>Haloferacaceae</taxon>
    </lineage>
</organism>
<gene>
    <name evidence="4" type="ORF">SAMN04487948_101259</name>
</gene>
<dbReference type="InterPro" id="IPR055768">
    <property type="entry name" value="DUF7344"/>
</dbReference>
<evidence type="ECO:0000313" key="5">
    <source>
        <dbReference type="Proteomes" id="UP000199126"/>
    </source>
</evidence>
<protein>
    <recommendedName>
        <fullName evidence="3">DUF7344 domain-containing protein</fullName>
    </recommendedName>
</protein>